<dbReference type="EMBL" id="PVFR01000047">
    <property type="protein sequence ID" value="PRE47461.1"/>
    <property type="molecule type" value="Genomic_DNA"/>
</dbReference>
<sequence length="352" mass="37694">MNHPVITALASCVPAEMPLSRWLETEAALRPTSNPGWNAWMRSWHPDYGHWLEALPGTEAGRSLSTHRDLAIRDRCCMVPVETAMDQTGLTAQVLKSICAARPGDAGPIDVVMFCHTTPGEHVPATTAGRLCEETGASCLAFSVSQQQGASVFTALRLACDLLVAEPDVRAIAVIAAEKWYPPFTRFTTCGVIQGDAAGALLIERTAHETGGMRILDAETRRVRRGTSPDAAKGNESWASTLTGLIELLLNRNGLRCDQIDHVVGHHGMPSLSDAVRSCLGRPIMHERPEGCVHLGAAESIVRLVQRPGLAPRHDCRTLLWGFGAGGFVGAALLEARGAPVPAHRSTSRSAS</sequence>
<name>A0AB37AUR1_9BURK</name>
<dbReference type="PANTHER" id="PTHR34069:SF2">
    <property type="entry name" value="BETA-KETOACYL-[ACYL-CARRIER-PROTEIN] SYNTHASE III"/>
    <property type="match status" value="1"/>
</dbReference>
<comment type="caution">
    <text evidence="1">The sequence shown here is derived from an EMBL/GenBank/DDBJ whole genome shotgun (WGS) entry which is preliminary data.</text>
</comment>
<dbReference type="GO" id="GO:0016746">
    <property type="term" value="F:acyltransferase activity"/>
    <property type="evidence" value="ECO:0007669"/>
    <property type="project" value="UniProtKB-KW"/>
</dbReference>
<dbReference type="Proteomes" id="UP000237811">
    <property type="component" value="Unassembled WGS sequence"/>
</dbReference>
<dbReference type="Gene3D" id="3.40.47.10">
    <property type="match status" value="2"/>
</dbReference>
<dbReference type="SUPFAM" id="SSF53901">
    <property type="entry name" value="Thiolase-like"/>
    <property type="match status" value="1"/>
</dbReference>
<dbReference type="RefSeq" id="WP_105777128.1">
    <property type="nucleotide sequence ID" value="NZ_PVFQ01000024.1"/>
</dbReference>
<proteinExistence type="predicted"/>
<dbReference type="PANTHER" id="PTHR34069">
    <property type="entry name" value="3-OXOACYL-[ACYL-CARRIER-PROTEIN] SYNTHASE 3"/>
    <property type="match status" value="1"/>
</dbReference>
<reference evidence="1 2" key="1">
    <citation type="submission" date="2018-03" db="EMBL/GenBank/DDBJ databases">
        <authorList>
            <person name="Nguyen K."/>
            <person name="Fouts D."/>
            <person name="Sutton G."/>
        </authorList>
    </citation>
    <scope>NUCLEOTIDE SEQUENCE [LARGE SCALE GENOMIC DNA]</scope>
    <source>
        <strain evidence="1 2">AU14328</strain>
    </source>
</reference>
<evidence type="ECO:0000313" key="1">
    <source>
        <dbReference type="EMBL" id="PRE47461.1"/>
    </source>
</evidence>
<accession>A0AB37AUR1</accession>
<gene>
    <name evidence="1" type="ORF">C6P99_15385</name>
</gene>
<protein>
    <submittedName>
        <fullName evidence="1">3-oxoacyl-ACP synthase</fullName>
    </submittedName>
</protein>
<dbReference type="GO" id="GO:0044550">
    <property type="term" value="P:secondary metabolite biosynthetic process"/>
    <property type="evidence" value="ECO:0007669"/>
    <property type="project" value="TreeGrafter"/>
</dbReference>
<organism evidence="1 2">
    <name type="scientific">Burkholderia multivorans</name>
    <dbReference type="NCBI Taxonomy" id="87883"/>
    <lineage>
        <taxon>Bacteria</taxon>
        <taxon>Pseudomonadati</taxon>
        <taxon>Pseudomonadota</taxon>
        <taxon>Betaproteobacteria</taxon>
        <taxon>Burkholderiales</taxon>
        <taxon>Burkholderiaceae</taxon>
        <taxon>Burkholderia</taxon>
        <taxon>Burkholderia cepacia complex</taxon>
    </lineage>
</organism>
<dbReference type="AlphaFoldDB" id="A0AB37AUR1"/>
<evidence type="ECO:0000313" key="2">
    <source>
        <dbReference type="Proteomes" id="UP000237811"/>
    </source>
</evidence>
<dbReference type="InterPro" id="IPR016039">
    <property type="entry name" value="Thiolase-like"/>
</dbReference>